<dbReference type="Gene3D" id="2.30.29.30">
    <property type="entry name" value="Pleckstrin-homology domain (PH domain)/Phosphotyrosine-binding domain (PTB)"/>
    <property type="match status" value="1"/>
</dbReference>
<dbReference type="Pfam" id="PF00169">
    <property type="entry name" value="PH"/>
    <property type="match status" value="1"/>
</dbReference>
<dbReference type="InterPro" id="IPR029006">
    <property type="entry name" value="ADF-H/Gelsolin-like_dom_sf"/>
</dbReference>
<proteinExistence type="predicted"/>
<keyword evidence="5" id="KW-1185">Reference proteome</keyword>
<organism evidence="4 5">
    <name type="scientific">Rhizopus delemar</name>
    <dbReference type="NCBI Taxonomy" id="936053"/>
    <lineage>
        <taxon>Eukaryota</taxon>
        <taxon>Fungi</taxon>
        <taxon>Fungi incertae sedis</taxon>
        <taxon>Mucoromycota</taxon>
        <taxon>Mucoromycotina</taxon>
        <taxon>Mucoromycetes</taxon>
        <taxon>Mucorales</taxon>
        <taxon>Mucorineae</taxon>
        <taxon>Rhizopodaceae</taxon>
        <taxon>Rhizopus</taxon>
    </lineage>
</organism>
<feature type="region of interest" description="Disordered" evidence="1">
    <location>
        <begin position="133"/>
        <end position="336"/>
    </location>
</feature>
<sequence length="487" mass="58938">MCDINDLDISDAYNLIIESETIDWLLLGYKNTRDVISLYSSGVGGLSEFRKHLRMDKIFYGFVKLNNQCVLITWLPEQFTGIRRARALVHSRSIALYLNLHYAQLTASDMSDLSEDNIRALLKLDRQTCQRSSSTSYLEERAQRFDTSPIQRRSISQDRRKKAKEFPVKSRHSSISGLAKLEMDKKAPAEKQKEEKEEEEKRQRLEEEEKQRMEEERQRMEEEERQRLEEEERQRIEEEERQRIEEENQRIEEEENQRMEEEERQRIEEEERQRMEEEERQRMEEEERQRMEEEERQRMEEEERQRMEEEERQRMEEEERQRMEEERQRMEQEERRKIVDREKEERAREVEQEMLQREQEIEKVRGLEEKEVLRQQELFEAKKMAEMTISGFISVQPNGTILWKRRFFTMKQKTLSFYKDELSATPLEVLDLDGVTLSNNMDLDFETSVPNSFILETKLNGSYQFAADDKQGLNAILSALQTVVSYQ</sequence>
<dbReference type="Proteomes" id="UP000740926">
    <property type="component" value="Unassembled WGS sequence"/>
</dbReference>
<comment type="caution">
    <text evidence="4">The sequence shown here is derived from an EMBL/GenBank/DDBJ whole genome shotgun (WGS) entry which is preliminary data.</text>
</comment>
<dbReference type="AlphaFoldDB" id="A0A9P7CIJ7"/>
<dbReference type="InterPro" id="IPR001849">
    <property type="entry name" value="PH_domain"/>
</dbReference>
<dbReference type="CDD" id="cd00821">
    <property type="entry name" value="PH"/>
    <property type="match status" value="1"/>
</dbReference>
<dbReference type="GO" id="GO:0005884">
    <property type="term" value="C:actin filament"/>
    <property type="evidence" value="ECO:0007669"/>
    <property type="project" value="TreeGrafter"/>
</dbReference>
<dbReference type="SMART" id="SM00233">
    <property type="entry name" value="PH"/>
    <property type="match status" value="1"/>
</dbReference>
<evidence type="ECO:0008006" key="6">
    <source>
        <dbReference type="Google" id="ProtNLM"/>
    </source>
</evidence>
<name>A0A9P7CIJ7_9FUNG</name>
<feature type="domain" description="ADF-H" evidence="3">
    <location>
        <begin position="1"/>
        <end position="123"/>
    </location>
</feature>
<dbReference type="SUPFAM" id="SSF55753">
    <property type="entry name" value="Actin depolymerizing proteins"/>
    <property type="match status" value="1"/>
</dbReference>
<reference evidence="4 5" key="1">
    <citation type="journal article" date="2020" name="Microb. Genom.">
        <title>Genetic diversity of clinical and environmental Mucorales isolates obtained from an investigation of mucormycosis cases among solid organ transplant recipients.</title>
        <authorList>
            <person name="Nguyen M.H."/>
            <person name="Kaul D."/>
            <person name="Muto C."/>
            <person name="Cheng S.J."/>
            <person name="Richter R.A."/>
            <person name="Bruno V.M."/>
            <person name="Liu G."/>
            <person name="Beyhan S."/>
            <person name="Sundermann A.J."/>
            <person name="Mounaud S."/>
            <person name="Pasculle A.W."/>
            <person name="Nierman W.C."/>
            <person name="Driscoll E."/>
            <person name="Cumbie R."/>
            <person name="Clancy C.J."/>
            <person name="Dupont C.L."/>
        </authorList>
    </citation>
    <scope>NUCLEOTIDE SEQUENCE [LARGE SCALE GENOMIC DNA]</scope>
    <source>
        <strain evidence="4 5">GL24</strain>
    </source>
</reference>
<dbReference type="InterPro" id="IPR011993">
    <property type="entry name" value="PH-like_dom_sf"/>
</dbReference>
<dbReference type="PROSITE" id="PS50003">
    <property type="entry name" value="PH_DOMAIN"/>
    <property type="match status" value="1"/>
</dbReference>
<dbReference type="SUPFAM" id="SSF50729">
    <property type="entry name" value="PH domain-like"/>
    <property type="match status" value="1"/>
</dbReference>
<dbReference type="GO" id="GO:0030427">
    <property type="term" value="C:site of polarized growth"/>
    <property type="evidence" value="ECO:0007669"/>
    <property type="project" value="TreeGrafter"/>
</dbReference>
<evidence type="ECO:0000313" key="5">
    <source>
        <dbReference type="Proteomes" id="UP000740926"/>
    </source>
</evidence>
<accession>A0A9P7CIJ7</accession>
<evidence type="ECO:0000259" key="3">
    <source>
        <dbReference type="PROSITE" id="PS51263"/>
    </source>
</evidence>
<dbReference type="EMBL" id="JAANIU010004120">
    <property type="protein sequence ID" value="KAG1557250.1"/>
    <property type="molecule type" value="Genomic_DNA"/>
</dbReference>
<evidence type="ECO:0000313" key="4">
    <source>
        <dbReference type="EMBL" id="KAG1557250.1"/>
    </source>
</evidence>
<evidence type="ECO:0000259" key="2">
    <source>
        <dbReference type="PROSITE" id="PS50003"/>
    </source>
</evidence>
<evidence type="ECO:0000256" key="1">
    <source>
        <dbReference type="SAM" id="MobiDB-lite"/>
    </source>
</evidence>
<dbReference type="PROSITE" id="PS51263">
    <property type="entry name" value="ADF_H"/>
    <property type="match status" value="1"/>
</dbReference>
<dbReference type="PANTHER" id="PTHR10829">
    <property type="entry name" value="CORTACTIN AND DREBRIN"/>
    <property type="match status" value="1"/>
</dbReference>
<feature type="domain" description="PH" evidence="2">
    <location>
        <begin position="386"/>
        <end position="485"/>
    </location>
</feature>
<dbReference type="Pfam" id="PF00241">
    <property type="entry name" value="Cofilin_ADF"/>
    <property type="match status" value="1"/>
</dbReference>
<gene>
    <name evidence="4" type="ORF">G6F50_012624</name>
</gene>
<dbReference type="Gene3D" id="3.40.20.10">
    <property type="entry name" value="Severin"/>
    <property type="match status" value="1"/>
</dbReference>
<protein>
    <recommendedName>
        <fullName evidence="6">ADF-H domain-containing protein</fullName>
    </recommendedName>
</protein>
<dbReference type="PANTHER" id="PTHR10829:SF56">
    <property type="entry name" value="ADF-H DOMAIN-CONTAINING PROTEIN"/>
    <property type="match status" value="1"/>
</dbReference>
<dbReference type="GO" id="GO:0030864">
    <property type="term" value="C:cortical actin cytoskeleton"/>
    <property type="evidence" value="ECO:0007669"/>
    <property type="project" value="TreeGrafter"/>
</dbReference>
<dbReference type="GO" id="GO:0051015">
    <property type="term" value="F:actin filament binding"/>
    <property type="evidence" value="ECO:0007669"/>
    <property type="project" value="TreeGrafter"/>
</dbReference>
<feature type="compositionally biased region" description="Polar residues" evidence="1">
    <location>
        <begin position="145"/>
        <end position="154"/>
    </location>
</feature>
<dbReference type="GO" id="GO:0030833">
    <property type="term" value="P:regulation of actin filament polymerization"/>
    <property type="evidence" value="ECO:0007669"/>
    <property type="project" value="TreeGrafter"/>
</dbReference>
<dbReference type="InterPro" id="IPR002108">
    <property type="entry name" value="ADF-H"/>
</dbReference>
<feature type="compositionally biased region" description="Basic and acidic residues" evidence="1">
    <location>
        <begin position="181"/>
        <end position="336"/>
    </location>
</feature>